<dbReference type="AlphaFoldDB" id="A0A226WWK4"/>
<evidence type="ECO:0000313" key="1">
    <source>
        <dbReference type="EMBL" id="OXC75157.1"/>
    </source>
</evidence>
<reference evidence="2" key="1">
    <citation type="submission" date="2017-01" db="EMBL/GenBank/DDBJ databases">
        <title>Genome Analysis of Deinococcus marmoris KOPRI26562.</title>
        <authorList>
            <person name="Kim J.H."/>
            <person name="Oh H.-M."/>
        </authorList>
    </citation>
    <scope>NUCLEOTIDE SEQUENCE [LARGE SCALE GENOMIC DNA]</scope>
    <source>
        <strain evidence="2">PAMC 26633</strain>
    </source>
</reference>
<comment type="caution">
    <text evidence="1">The sequence shown here is derived from an EMBL/GenBank/DDBJ whole genome shotgun (WGS) entry which is preliminary data.</text>
</comment>
<organism evidence="1 2">
    <name type="scientific">Caballeronia sordidicola</name>
    <name type="common">Burkholderia sordidicola</name>
    <dbReference type="NCBI Taxonomy" id="196367"/>
    <lineage>
        <taxon>Bacteria</taxon>
        <taxon>Pseudomonadati</taxon>
        <taxon>Pseudomonadota</taxon>
        <taxon>Betaproteobacteria</taxon>
        <taxon>Burkholderiales</taxon>
        <taxon>Burkholderiaceae</taxon>
        <taxon>Caballeronia</taxon>
    </lineage>
</organism>
<dbReference type="EMBL" id="MTHB01000191">
    <property type="protein sequence ID" value="OXC75157.1"/>
    <property type="molecule type" value="Genomic_DNA"/>
</dbReference>
<evidence type="ECO:0000313" key="2">
    <source>
        <dbReference type="Proteomes" id="UP000214720"/>
    </source>
</evidence>
<sequence>MANMNLTVRVRERRRDENSAVARRGVRRCGDGCGRGGC</sequence>
<name>A0A226WWK4_CABSO</name>
<protein>
    <submittedName>
        <fullName evidence="1">Uncharacterized protein</fullName>
    </submittedName>
</protein>
<dbReference type="Proteomes" id="UP000214720">
    <property type="component" value="Unassembled WGS sequence"/>
</dbReference>
<accession>A0A226WWK4</accession>
<gene>
    <name evidence="1" type="ORF">BSU04_28900</name>
</gene>
<proteinExistence type="predicted"/>